<accession>A0ABP9QC66</accession>
<keyword evidence="3" id="KW-0547">Nucleotide-binding</keyword>
<evidence type="ECO:0000256" key="4">
    <source>
        <dbReference type="ARBA" id="ARBA00022840"/>
    </source>
</evidence>
<name>A0ABP9QC66_9PSEU</name>
<evidence type="ECO:0000256" key="2">
    <source>
        <dbReference type="ARBA" id="ARBA00022679"/>
    </source>
</evidence>
<dbReference type="Pfam" id="PF03109">
    <property type="entry name" value="ABC1"/>
    <property type="match status" value="1"/>
</dbReference>
<dbReference type="Proteomes" id="UP001428817">
    <property type="component" value="Unassembled WGS sequence"/>
</dbReference>
<keyword evidence="2" id="KW-0808">Transferase</keyword>
<dbReference type="EMBL" id="BAABJP010000015">
    <property type="protein sequence ID" value="GAA5158566.1"/>
    <property type="molecule type" value="Genomic_DNA"/>
</dbReference>
<keyword evidence="8" id="KW-1185">Reference proteome</keyword>
<dbReference type="GO" id="GO:0016301">
    <property type="term" value="F:kinase activity"/>
    <property type="evidence" value="ECO:0007669"/>
    <property type="project" value="UniProtKB-KW"/>
</dbReference>
<comment type="caution">
    <text evidence="7">The sequence shown here is derived from an EMBL/GenBank/DDBJ whole genome shotgun (WGS) entry which is preliminary data.</text>
</comment>
<dbReference type="PANTHER" id="PTHR43851">
    <property type="match status" value="1"/>
</dbReference>
<evidence type="ECO:0000313" key="8">
    <source>
        <dbReference type="Proteomes" id="UP001428817"/>
    </source>
</evidence>
<dbReference type="InterPro" id="IPR034646">
    <property type="entry name" value="ADCK3_dom"/>
</dbReference>
<evidence type="ECO:0000256" key="3">
    <source>
        <dbReference type="ARBA" id="ARBA00022741"/>
    </source>
</evidence>
<comment type="similarity">
    <text evidence="1">Belongs to the protein kinase superfamily. ADCK protein kinase family.</text>
</comment>
<protein>
    <submittedName>
        <fullName evidence="7">AarF/ABC1/UbiB kinase family protein</fullName>
    </submittedName>
</protein>
<dbReference type="InterPro" id="IPR011009">
    <property type="entry name" value="Kinase-like_dom_sf"/>
</dbReference>
<sequence length="477" mass="52711">MPAAPRLRLRGRPARGLKRVGSGEGEMRRAARSVDNGGMADIPRSGARRTAKLASLPLGVAGRAAAGWGRRMVGGDGEEISAQLSARSAEQLFAVLGELKGGAMKFGQALSIFEAAVPDELAQPYREALTKLQSAAPPMPAKDTHRVLAEQLGRGWRERFTEFEDEPAAAASIGQVHRGVWHDGREVAVKVQYPGADEALLADLRQLGRFSRLIQPLVPGMEVKPLIAELRDRMAEELDYRDEADKQRAFAKAFADDPEIKVPRVFASAPKVMITEWVRGTPLSEVIRAGDQATRDLAGMRLAQFQYSSPPRVRLLHADPHPGNFQLMDDGRLLVFDYGLVGRLPEGSPLVLQHMCRMALNGESARLIELMREEGFVRPGMRLTAEEVLSYLAPFTEPLLSETFRFSRRWIQEQAERVGDLRSPDFRTGRALNLPPHHLLIHRVTFGVLAVMCQLGAEVPLRGIVEHWQPATFTEPA</sequence>
<evidence type="ECO:0000313" key="7">
    <source>
        <dbReference type="EMBL" id="GAA5158566.1"/>
    </source>
</evidence>
<proteinExistence type="inferred from homology"/>
<dbReference type="InterPro" id="IPR051409">
    <property type="entry name" value="Atypical_kinase_ADCK"/>
</dbReference>
<reference evidence="8" key="1">
    <citation type="journal article" date="2019" name="Int. J. Syst. Evol. Microbiol.">
        <title>The Global Catalogue of Microorganisms (GCM) 10K type strain sequencing project: providing services to taxonomists for standard genome sequencing and annotation.</title>
        <authorList>
            <consortium name="The Broad Institute Genomics Platform"/>
            <consortium name="The Broad Institute Genome Sequencing Center for Infectious Disease"/>
            <person name="Wu L."/>
            <person name="Ma J."/>
        </authorList>
    </citation>
    <scope>NUCLEOTIDE SEQUENCE [LARGE SCALE GENOMIC DNA]</scope>
    <source>
        <strain evidence="8">JCM 18303</strain>
    </source>
</reference>
<gene>
    <name evidence="7" type="ORF">GCM10023321_38530</name>
</gene>
<evidence type="ECO:0000259" key="6">
    <source>
        <dbReference type="Pfam" id="PF03109"/>
    </source>
</evidence>
<feature type="domain" description="ABC1 atypical kinase-like" evidence="6">
    <location>
        <begin position="131"/>
        <end position="369"/>
    </location>
</feature>
<dbReference type="InterPro" id="IPR004147">
    <property type="entry name" value="ABC1_dom"/>
</dbReference>
<evidence type="ECO:0000256" key="1">
    <source>
        <dbReference type="ARBA" id="ARBA00009670"/>
    </source>
</evidence>
<dbReference type="CDD" id="cd13970">
    <property type="entry name" value="ABC1_ADCK3"/>
    <property type="match status" value="1"/>
</dbReference>
<feature type="region of interest" description="Disordered" evidence="5">
    <location>
        <begin position="1"/>
        <end position="30"/>
    </location>
</feature>
<feature type="compositionally biased region" description="Basic residues" evidence="5">
    <location>
        <begin position="7"/>
        <end position="18"/>
    </location>
</feature>
<keyword evidence="7" id="KW-0418">Kinase</keyword>
<organism evidence="7 8">
    <name type="scientific">Pseudonocardia eucalypti</name>
    <dbReference type="NCBI Taxonomy" id="648755"/>
    <lineage>
        <taxon>Bacteria</taxon>
        <taxon>Bacillati</taxon>
        <taxon>Actinomycetota</taxon>
        <taxon>Actinomycetes</taxon>
        <taxon>Pseudonocardiales</taxon>
        <taxon>Pseudonocardiaceae</taxon>
        <taxon>Pseudonocardia</taxon>
    </lineage>
</organism>
<dbReference type="SUPFAM" id="SSF56112">
    <property type="entry name" value="Protein kinase-like (PK-like)"/>
    <property type="match status" value="1"/>
</dbReference>
<keyword evidence="4" id="KW-0067">ATP-binding</keyword>
<dbReference type="PANTHER" id="PTHR43851:SF3">
    <property type="entry name" value="COENZYME Q8"/>
    <property type="match status" value="1"/>
</dbReference>
<evidence type="ECO:0000256" key="5">
    <source>
        <dbReference type="SAM" id="MobiDB-lite"/>
    </source>
</evidence>